<comment type="caution">
    <text evidence="4">The sequence shown here is derived from an EMBL/GenBank/DDBJ whole genome shotgun (WGS) entry which is preliminary data.</text>
</comment>
<dbReference type="Pfam" id="PF04082">
    <property type="entry name" value="Fungal_trans"/>
    <property type="match status" value="1"/>
</dbReference>
<keyword evidence="1" id="KW-0539">Nucleus</keyword>
<feature type="region of interest" description="Disordered" evidence="2">
    <location>
        <begin position="1"/>
        <end position="55"/>
    </location>
</feature>
<proteinExistence type="predicted"/>
<dbReference type="InterPro" id="IPR052761">
    <property type="entry name" value="Fungal_Detox/Toxin_TFs"/>
</dbReference>
<sequence>MTSVAQPVTATSPKSASQADMPKRRRASLKEVVESDEDNGTRATDLAQPPAPTTDMAPWAPTPAVEAAHKPSLDNGIPPFEWNDVLDSGLPLAATIAPAQSLASLPLSDATTNDVVSYVPSVTSDSSLSHSSVGDNILGDGGVCDNDTSSHNNRTSHANHDIDGNLANFEMLIEKSIEDDESTEHVSPDETAQSIEHEIVQQAQKEDEPMSYELLSHAVDSFALYGAGPNGINLSTDVTTDTGVEFTGAGGYASSEAWQRMHFPFSPSLFTSANANMFTMPFAAAVDSIASWSNGDSHGSSATTPQPEPQATENASTPPTASTGIPASAFVIFSRYPFLSSCALWKLDHEDDAMLLEQRGCLHVPNKPILDEIMKQYFLHVHPMVPLLNELDFWTMYNSPAPLSAPFCQMPLFLFQCMLFIVCPFVSQETLAKLNFSSVPEARANFYRRAKMLFHLEEGRDDISTAQGAFMLTYQSSSMKDRTSNYWLNVSIHYARNAHAHRYFDLKSAHARRRTVLKRLWWCCVLRDKVVSLGMRRPMHIGPTDFDTQRPGLNEQDTCEEFSSSPVFSPASKRALSHVFARLCELAGILTDVLDICYPASGKSLRVADASVAQDYVAKLDAWYKSAAAQYKASMERAGNEESLLLFVNAAYIYY</sequence>
<dbReference type="PANTHER" id="PTHR47425:SF2">
    <property type="entry name" value="FARB-RELATED"/>
    <property type="match status" value="1"/>
</dbReference>
<dbReference type="EMBL" id="CAWUHB010000018">
    <property type="protein sequence ID" value="CAK7219908.1"/>
    <property type="molecule type" value="Genomic_DNA"/>
</dbReference>
<dbReference type="SMART" id="SM00906">
    <property type="entry name" value="Fungal_trans"/>
    <property type="match status" value="1"/>
</dbReference>
<feature type="compositionally biased region" description="Polar residues" evidence="2">
    <location>
        <begin position="1"/>
        <end position="18"/>
    </location>
</feature>
<feature type="region of interest" description="Disordered" evidence="2">
    <location>
        <begin position="294"/>
        <end position="321"/>
    </location>
</feature>
<feature type="domain" description="Xylanolytic transcriptional activator regulatory" evidence="3">
    <location>
        <begin position="484"/>
        <end position="557"/>
    </location>
</feature>
<dbReference type="Proteomes" id="UP001642405">
    <property type="component" value="Unassembled WGS sequence"/>
</dbReference>
<evidence type="ECO:0000259" key="3">
    <source>
        <dbReference type="SMART" id="SM00906"/>
    </source>
</evidence>
<evidence type="ECO:0000256" key="2">
    <source>
        <dbReference type="SAM" id="MobiDB-lite"/>
    </source>
</evidence>
<dbReference type="CDD" id="cd12148">
    <property type="entry name" value="fungal_TF_MHR"/>
    <property type="match status" value="1"/>
</dbReference>
<evidence type="ECO:0000313" key="4">
    <source>
        <dbReference type="EMBL" id="CAK7219908.1"/>
    </source>
</evidence>
<evidence type="ECO:0000256" key="1">
    <source>
        <dbReference type="ARBA" id="ARBA00023242"/>
    </source>
</evidence>
<name>A0ABP0BK04_9PEZI</name>
<dbReference type="InterPro" id="IPR007219">
    <property type="entry name" value="XnlR_reg_dom"/>
</dbReference>
<keyword evidence="5" id="KW-1185">Reference proteome</keyword>
<dbReference type="PANTHER" id="PTHR47425">
    <property type="entry name" value="FARB-RELATED"/>
    <property type="match status" value="1"/>
</dbReference>
<protein>
    <recommendedName>
        <fullName evidence="3">Xylanolytic transcriptional activator regulatory domain-containing protein</fullName>
    </recommendedName>
</protein>
<gene>
    <name evidence="4" type="ORF">SCUCBS95973_003980</name>
</gene>
<organism evidence="4 5">
    <name type="scientific">Sporothrix curviconia</name>
    <dbReference type="NCBI Taxonomy" id="1260050"/>
    <lineage>
        <taxon>Eukaryota</taxon>
        <taxon>Fungi</taxon>
        <taxon>Dikarya</taxon>
        <taxon>Ascomycota</taxon>
        <taxon>Pezizomycotina</taxon>
        <taxon>Sordariomycetes</taxon>
        <taxon>Sordariomycetidae</taxon>
        <taxon>Ophiostomatales</taxon>
        <taxon>Ophiostomataceae</taxon>
        <taxon>Sporothrix</taxon>
    </lineage>
</organism>
<reference evidence="4 5" key="1">
    <citation type="submission" date="2024-01" db="EMBL/GenBank/DDBJ databases">
        <authorList>
            <person name="Allen C."/>
            <person name="Tagirdzhanova G."/>
        </authorList>
    </citation>
    <scope>NUCLEOTIDE SEQUENCE [LARGE SCALE GENOMIC DNA]</scope>
</reference>
<accession>A0ABP0BK04</accession>
<evidence type="ECO:0000313" key="5">
    <source>
        <dbReference type="Proteomes" id="UP001642405"/>
    </source>
</evidence>